<evidence type="ECO:0000313" key="2">
    <source>
        <dbReference type="EnsemblPlants" id="OB05G33830.1"/>
    </source>
</evidence>
<dbReference type="PANTHER" id="PTHR33110">
    <property type="entry name" value="F-BOX/KELCH-REPEAT PROTEIN-RELATED"/>
    <property type="match status" value="1"/>
</dbReference>
<protein>
    <recommendedName>
        <fullName evidence="1">KIB1-4 beta-propeller domain-containing protein</fullName>
    </recommendedName>
</protein>
<dbReference type="AlphaFoldDB" id="J3M9V9"/>
<dbReference type="Gramene" id="OB05G33830.1">
    <property type="protein sequence ID" value="OB05G33830.1"/>
    <property type="gene ID" value="OB05G33830"/>
</dbReference>
<name>J3M9V9_ORYBR</name>
<accession>J3M9V9</accession>
<dbReference type="EnsemblPlants" id="OB05G33830.1">
    <property type="protein sequence ID" value="OB05G33830.1"/>
    <property type="gene ID" value="OB05G33830"/>
</dbReference>
<evidence type="ECO:0000313" key="3">
    <source>
        <dbReference type="Proteomes" id="UP000006038"/>
    </source>
</evidence>
<dbReference type="HOGENOM" id="CLU_1629960_0_0_1"/>
<organism evidence="2">
    <name type="scientific">Oryza brachyantha</name>
    <name type="common">malo sina</name>
    <dbReference type="NCBI Taxonomy" id="4533"/>
    <lineage>
        <taxon>Eukaryota</taxon>
        <taxon>Viridiplantae</taxon>
        <taxon>Streptophyta</taxon>
        <taxon>Embryophyta</taxon>
        <taxon>Tracheophyta</taxon>
        <taxon>Spermatophyta</taxon>
        <taxon>Magnoliopsida</taxon>
        <taxon>Liliopsida</taxon>
        <taxon>Poales</taxon>
        <taxon>Poaceae</taxon>
        <taxon>BOP clade</taxon>
        <taxon>Oryzoideae</taxon>
        <taxon>Oryzeae</taxon>
        <taxon>Oryzinae</taxon>
        <taxon>Oryza</taxon>
    </lineage>
</organism>
<keyword evidence="3" id="KW-1185">Reference proteome</keyword>
<sequence length="174" mass="20040">MGQISVETRYCYFSQAGRHYNEHVAARYLVESRNELLMVVRLTPHPGKPTSAFRVFQMVRLRDRLRLTVDIFDDTAEYTWNELHELDGRVLFVGRGCSRSHQVADHAGFEEGFYFLDDGSFSDGDKDELLPQNSDQLQFSCTDSGRWAAPTRQIESFFPEQAPSNFSPPVWILP</sequence>
<feature type="domain" description="KIB1-4 beta-propeller" evidence="1">
    <location>
        <begin position="22"/>
        <end position="124"/>
    </location>
</feature>
<dbReference type="InterPro" id="IPR005174">
    <property type="entry name" value="KIB1-4_b-propeller"/>
</dbReference>
<reference evidence="2" key="1">
    <citation type="journal article" date="2013" name="Nat. Commun.">
        <title>Whole-genome sequencing of Oryza brachyantha reveals mechanisms underlying Oryza genome evolution.</title>
        <authorList>
            <person name="Chen J."/>
            <person name="Huang Q."/>
            <person name="Gao D."/>
            <person name="Wang J."/>
            <person name="Lang Y."/>
            <person name="Liu T."/>
            <person name="Li B."/>
            <person name="Bai Z."/>
            <person name="Luis Goicoechea J."/>
            <person name="Liang C."/>
            <person name="Chen C."/>
            <person name="Zhang W."/>
            <person name="Sun S."/>
            <person name="Liao Y."/>
            <person name="Zhang X."/>
            <person name="Yang L."/>
            <person name="Song C."/>
            <person name="Wang M."/>
            <person name="Shi J."/>
            <person name="Liu G."/>
            <person name="Liu J."/>
            <person name="Zhou H."/>
            <person name="Zhou W."/>
            <person name="Yu Q."/>
            <person name="An N."/>
            <person name="Chen Y."/>
            <person name="Cai Q."/>
            <person name="Wang B."/>
            <person name="Liu B."/>
            <person name="Min J."/>
            <person name="Huang Y."/>
            <person name="Wu H."/>
            <person name="Li Z."/>
            <person name="Zhang Y."/>
            <person name="Yin Y."/>
            <person name="Song W."/>
            <person name="Jiang J."/>
            <person name="Jackson S.A."/>
            <person name="Wing R.A."/>
            <person name="Wang J."/>
            <person name="Chen M."/>
        </authorList>
    </citation>
    <scope>NUCLEOTIDE SEQUENCE [LARGE SCALE GENOMIC DNA]</scope>
    <source>
        <strain evidence="2">cv. IRGC 101232</strain>
    </source>
</reference>
<dbReference type="PANTHER" id="PTHR33110:SF125">
    <property type="entry name" value="OS05G0570350 PROTEIN"/>
    <property type="match status" value="1"/>
</dbReference>
<dbReference type="Proteomes" id="UP000006038">
    <property type="component" value="Chromosome 5"/>
</dbReference>
<dbReference type="OMA" id="FWHVASE"/>
<dbReference type="Pfam" id="PF03478">
    <property type="entry name" value="Beta-prop_KIB1-4"/>
    <property type="match status" value="1"/>
</dbReference>
<evidence type="ECO:0000259" key="1">
    <source>
        <dbReference type="Pfam" id="PF03478"/>
    </source>
</evidence>
<proteinExistence type="predicted"/>
<reference evidence="2" key="2">
    <citation type="submission" date="2013-04" db="UniProtKB">
        <authorList>
            <consortium name="EnsemblPlants"/>
        </authorList>
    </citation>
    <scope>IDENTIFICATION</scope>
</reference>